<sequence length="533" mass="60544">MGLLSFKKKKESLFDLSPFPNLPKNYKLLNMIGEGAFSTVYKAKNLTNGNSYAIKIINKSNLNEKQLENVTNEIDIMRNLNHKNLLKLIEFYNYHDFCYLILEYCNGGEIFNKIIEYTYFSEDLSRHVFIQLLKAVNYLHQNNVVHRDIKPENLFFNRIKLFRRSSEEYKATLRSSDDETKLDEGAFMKGLGAGTIGVVKLGDFGLAKKLTPLISQTTPTTNTRYINNLKTPCGTAGYTAPEVITANQDIDKQNYYSKAVDIWSLGCLLYTILCGFPPFYDDDSSKLTLKILNGDYTFLSPWWDEISDEVKDLIAKMLVINPNNRITIDEIFNHPWIKDEIFSQDYFNINSKFENNDLTVSKTPIDRVEHIEHRSGSSNSDTVGTLVLDPDDPLSEQPSPYNLPTSAVDIPKPIPIPAASGHSTNPLLSPRATAIKSVFNNPAMNEFSGLKFNNKAIFNIEEEQKDILTNLHKLIIKSSIPNTISSSNSDSDDEDYQTRQSSIISGDRSNEKFQLNMNDSNLISRRRSTKTSH</sequence>
<keyword evidence="2" id="KW-0808">Transferase</keyword>
<evidence type="ECO:0000256" key="1">
    <source>
        <dbReference type="ARBA" id="ARBA00022527"/>
    </source>
</evidence>
<keyword evidence="3 6" id="KW-0547">Nucleotide-binding</keyword>
<dbReference type="eggNOG" id="KOG0032">
    <property type="taxonomic scope" value="Eukaryota"/>
</dbReference>
<dbReference type="InterPro" id="IPR008271">
    <property type="entry name" value="Ser/Thr_kinase_AS"/>
</dbReference>
<dbReference type="InterPro" id="IPR000719">
    <property type="entry name" value="Prot_kinase_dom"/>
</dbReference>
<evidence type="ECO:0000256" key="2">
    <source>
        <dbReference type="ARBA" id="ARBA00022679"/>
    </source>
</evidence>
<feature type="compositionally biased region" description="Polar residues" evidence="7">
    <location>
        <begin position="512"/>
        <end position="523"/>
    </location>
</feature>
<dbReference type="HOGENOM" id="CLU_006421_2_0_1"/>
<evidence type="ECO:0000256" key="6">
    <source>
        <dbReference type="PROSITE-ProRule" id="PRU10141"/>
    </source>
</evidence>
<dbReference type="EMBL" id="GL996528">
    <property type="protein sequence ID" value="EGV61147.1"/>
    <property type="molecule type" value="Genomic_DNA"/>
</dbReference>
<evidence type="ECO:0000256" key="7">
    <source>
        <dbReference type="SAM" id="MobiDB-lite"/>
    </source>
</evidence>
<evidence type="ECO:0000259" key="8">
    <source>
        <dbReference type="PROSITE" id="PS50011"/>
    </source>
</evidence>
<reference evidence="9 10" key="1">
    <citation type="journal article" date="2011" name="Proc. Natl. Acad. Sci. U.S.A.">
        <title>Comparative genomics of xylose-fermenting fungi for enhanced biofuel production.</title>
        <authorList>
            <person name="Wohlbach D.J."/>
            <person name="Kuo A."/>
            <person name="Sato T.K."/>
            <person name="Potts K.M."/>
            <person name="Salamov A.A."/>
            <person name="LaButti K.M."/>
            <person name="Sun H."/>
            <person name="Clum A."/>
            <person name="Pangilinan J.L."/>
            <person name="Lindquist E.A."/>
            <person name="Lucas S."/>
            <person name="Lapidus A."/>
            <person name="Jin M."/>
            <person name="Gunawan C."/>
            <person name="Balan V."/>
            <person name="Dale B.E."/>
            <person name="Jeffries T.W."/>
            <person name="Zinkel R."/>
            <person name="Barry K.W."/>
            <person name="Grigoriev I.V."/>
            <person name="Gasch A.P."/>
        </authorList>
    </citation>
    <scope>NUCLEOTIDE SEQUENCE [LARGE SCALE GENOMIC DNA]</scope>
    <source>
        <strain evidence="10">ATCC 10573 / BCRC 21748 / CBS 615 / JCM 9827 / NBRC 10315 / NRRL Y-1498 / VKM Y-70</strain>
    </source>
</reference>
<dbReference type="PROSITE" id="PS50011">
    <property type="entry name" value="PROTEIN_KINASE_DOM"/>
    <property type="match status" value="1"/>
</dbReference>
<keyword evidence="10" id="KW-1185">Reference proteome</keyword>
<dbReference type="Gene3D" id="1.10.510.10">
    <property type="entry name" value="Transferase(Phosphotransferase) domain 1"/>
    <property type="match status" value="1"/>
</dbReference>
<dbReference type="KEGG" id="cten:18248334"/>
<evidence type="ECO:0000256" key="5">
    <source>
        <dbReference type="ARBA" id="ARBA00022840"/>
    </source>
</evidence>
<keyword evidence="1" id="KW-0723">Serine/threonine-protein kinase</keyword>
<dbReference type="AlphaFoldDB" id="G3BE36"/>
<dbReference type="Proteomes" id="UP000000707">
    <property type="component" value="Unassembled WGS sequence"/>
</dbReference>
<dbReference type="GO" id="GO:0005524">
    <property type="term" value="F:ATP binding"/>
    <property type="evidence" value="ECO:0007669"/>
    <property type="project" value="UniProtKB-UniRule"/>
</dbReference>
<dbReference type="InterPro" id="IPR017441">
    <property type="entry name" value="Protein_kinase_ATP_BS"/>
</dbReference>
<dbReference type="SMART" id="SM00220">
    <property type="entry name" value="S_TKc"/>
    <property type="match status" value="1"/>
</dbReference>
<protein>
    <recommendedName>
        <fullName evidence="8">Protein kinase domain-containing protein</fullName>
    </recommendedName>
</protein>
<dbReference type="PROSITE" id="PS00108">
    <property type="entry name" value="PROTEIN_KINASE_ST"/>
    <property type="match status" value="1"/>
</dbReference>
<accession>G3BE36</accession>
<dbReference type="RefSeq" id="XP_006690361.1">
    <property type="nucleotide sequence ID" value="XM_006690298.1"/>
</dbReference>
<feature type="compositionally biased region" description="Basic residues" evidence="7">
    <location>
        <begin position="524"/>
        <end position="533"/>
    </location>
</feature>
<dbReference type="PROSITE" id="PS00107">
    <property type="entry name" value="PROTEIN_KINASE_ATP"/>
    <property type="match status" value="1"/>
</dbReference>
<evidence type="ECO:0000313" key="9">
    <source>
        <dbReference type="EMBL" id="EGV61147.1"/>
    </source>
</evidence>
<feature type="binding site" evidence="6">
    <location>
        <position position="55"/>
    </location>
    <ligand>
        <name>ATP</name>
        <dbReference type="ChEBI" id="CHEBI:30616"/>
    </ligand>
</feature>
<dbReference type="PANTHER" id="PTHR24347">
    <property type="entry name" value="SERINE/THREONINE-PROTEIN KINASE"/>
    <property type="match status" value="1"/>
</dbReference>
<proteinExistence type="predicted"/>
<evidence type="ECO:0000256" key="4">
    <source>
        <dbReference type="ARBA" id="ARBA00022777"/>
    </source>
</evidence>
<dbReference type="InterPro" id="IPR011009">
    <property type="entry name" value="Kinase-like_dom_sf"/>
</dbReference>
<dbReference type="GeneID" id="18248334"/>
<feature type="region of interest" description="Disordered" evidence="7">
    <location>
        <begin position="482"/>
        <end position="533"/>
    </location>
</feature>
<dbReference type="GO" id="GO:0030447">
    <property type="term" value="P:filamentous growth"/>
    <property type="evidence" value="ECO:0007669"/>
    <property type="project" value="UniProtKB-ARBA"/>
</dbReference>
<name>G3BE36_CANTC</name>
<feature type="domain" description="Protein kinase" evidence="8">
    <location>
        <begin position="26"/>
        <end position="337"/>
    </location>
</feature>
<dbReference type="FunFam" id="3.30.200.20:FF:000315">
    <property type="entry name" value="Calcium-dependent protein kinase 3"/>
    <property type="match status" value="1"/>
</dbReference>
<dbReference type="OrthoDB" id="1738954at2759"/>
<dbReference type="GO" id="GO:0004674">
    <property type="term" value="F:protein serine/threonine kinase activity"/>
    <property type="evidence" value="ECO:0007669"/>
    <property type="project" value="UniProtKB-KW"/>
</dbReference>
<dbReference type="SUPFAM" id="SSF56112">
    <property type="entry name" value="Protein kinase-like (PK-like)"/>
    <property type="match status" value="1"/>
</dbReference>
<evidence type="ECO:0000313" key="10">
    <source>
        <dbReference type="Proteomes" id="UP000000707"/>
    </source>
</evidence>
<evidence type="ECO:0000256" key="3">
    <source>
        <dbReference type="ARBA" id="ARBA00022741"/>
    </source>
</evidence>
<organism evidence="10">
    <name type="scientific">Candida tenuis (strain ATCC 10573 / BCRC 21748 / CBS 615 / JCM 9827 / NBRC 10315 / NRRL Y-1498 / VKM Y-70)</name>
    <name type="common">Yeast</name>
    <name type="synonym">Yamadazyma tenuis</name>
    <dbReference type="NCBI Taxonomy" id="590646"/>
    <lineage>
        <taxon>Eukaryota</taxon>
        <taxon>Fungi</taxon>
        <taxon>Dikarya</taxon>
        <taxon>Ascomycota</taxon>
        <taxon>Saccharomycotina</taxon>
        <taxon>Pichiomycetes</taxon>
        <taxon>Debaryomycetaceae</taxon>
        <taxon>Yamadazyma</taxon>
    </lineage>
</organism>
<keyword evidence="5 6" id="KW-0067">ATP-binding</keyword>
<dbReference type="STRING" id="590646.G3BE36"/>
<gene>
    <name evidence="9" type="ORF">CANTEDRAFT_116498</name>
</gene>
<dbReference type="Pfam" id="PF00069">
    <property type="entry name" value="Pkinase"/>
    <property type="match status" value="1"/>
</dbReference>
<keyword evidence="4" id="KW-0418">Kinase</keyword>